<evidence type="ECO:0000256" key="1">
    <source>
        <dbReference type="SAM" id="SignalP"/>
    </source>
</evidence>
<dbReference type="SUPFAM" id="SSF56784">
    <property type="entry name" value="HAD-like"/>
    <property type="match status" value="1"/>
</dbReference>
<dbReference type="InterPro" id="IPR053147">
    <property type="entry name" value="Hsp_HslJ-like"/>
</dbReference>
<dbReference type="InterPro" id="IPR036412">
    <property type="entry name" value="HAD-like_sf"/>
</dbReference>
<evidence type="ECO:0000313" key="3">
    <source>
        <dbReference type="EMBL" id="QDS90117.1"/>
    </source>
</evidence>
<dbReference type="Pfam" id="PF03724">
    <property type="entry name" value="META"/>
    <property type="match status" value="1"/>
</dbReference>
<dbReference type="RefSeq" id="WP_145348000.1">
    <property type="nucleotide sequence ID" value="NZ_CP036261.1"/>
</dbReference>
<dbReference type="Gene3D" id="2.40.128.270">
    <property type="match status" value="1"/>
</dbReference>
<feature type="signal peptide" evidence="1">
    <location>
        <begin position="1"/>
        <end position="22"/>
    </location>
</feature>
<feature type="chain" id="PRO_5021809904" evidence="1">
    <location>
        <begin position="23"/>
        <end position="458"/>
    </location>
</feature>
<evidence type="ECO:0000313" key="4">
    <source>
        <dbReference type="Proteomes" id="UP000319557"/>
    </source>
</evidence>
<proteinExistence type="predicted"/>
<dbReference type="PANTHER" id="PTHR35535:SF1">
    <property type="entry name" value="HEAT SHOCK PROTEIN HSLJ"/>
    <property type="match status" value="1"/>
</dbReference>
<dbReference type="InterPro" id="IPR023214">
    <property type="entry name" value="HAD_sf"/>
</dbReference>
<dbReference type="Pfam" id="PF12710">
    <property type="entry name" value="HAD"/>
    <property type="match status" value="1"/>
</dbReference>
<keyword evidence="1" id="KW-0732">Signal</keyword>
<dbReference type="PANTHER" id="PTHR35535">
    <property type="entry name" value="HEAT SHOCK PROTEIN HSLJ"/>
    <property type="match status" value="1"/>
</dbReference>
<evidence type="ECO:0000259" key="2">
    <source>
        <dbReference type="Pfam" id="PF03724"/>
    </source>
</evidence>
<dbReference type="KEGG" id="ruv:EC9_43210"/>
<dbReference type="Proteomes" id="UP000319557">
    <property type="component" value="Chromosome"/>
</dbReference>
<feature type="domain" description="DUF306" evidence="2">
    <location>
        <begin position="349"/>
        <end position="453"/>
    </location>
</feature>
<sequence length="458" mass="50573" precursor="true">MRISSLVFVALLASFSAATAKAQPGSSPHVDPLPSWNETARKQAVIDFVNRVTDRDGDDFVPPAQRIAVFDNDGTLWPEAPLPFQVEFVFEELKRRAPQEPKLAADPMVQAALAGDVKKLLAGKHYDGLMRILALTHTGMTTVDFDARVESWRKIARHPRFQKAYTDLTYQPMQELLTYLRDNGFETFIVSGGGADFMRVWSEAVYGIPPQNVVGSTALTKFEFRDGKPVLIKTMDQAFVDDKDGKPVGIHQFIGRRPIACFGNSDGDQAMLEYTTIGNPLPSFGMLVHHTDAEREYAYDAHPPASGTLVTALAAAPANGWNVVDMKTDWNQIWRTDALESAQTFSKALVGNWLAEDIENRGVVDRAQTTLEIADDGAAAGNTSVNRYSGKAKISGDKIELGRLVMTRRAGPQSLMDQETRFMAALAKVTRYRIGDDGLLYLIDAEGNEIVRFSKIEN</sequence>
<keyword evidence="4" id="KW-1185">Reference proteome</keyword>
<dbReference type="InterPro" id="IPR005184">
    <property type="entry name" value="DUF306_Meta_HslJ"/>
</dbReference>
<dbReference type="Gene3D" id="3.40.50.1000">
    <property type="entry name" value="HAD superfamily/HAD-like"/>
    <property type="match status" value="1"/>
</dbReference>
<dbReference type="OrthoDB" id="9799365at2"/>
<dbReference type="EMBL" id="CP036261">
    <property type="protein sequence ID" value="QDS90117.1"/>
    <property type="molecule type" value="Genomic_DNA"/>
</dbReference>
<name>A0A517M5H5_9BACT</name>
<organism evidence="3 4">
    <name type="scientific">Rosistilla ulvae</name>
    <dbReference type="NCBI Taxonomy" id="1930277"/>
    <lineage>
        <taxon>Bacteria</taxon>
        <taxon>Pseudomonadati</taxon>
        <taxon>Planctomycetota</taxon>
        <taxon>Planctomycetia</taxon>
        <taxon>Pirellulales</taxon>
        <taxon>Pirellulaceae</taxon>
        <taxon>Rosistilla</taxon>
    </lineage>
</organism>
<gene>
    <name evidence="3" type="ORF">EC9_43210</name>
</gene>
<accession>A0A517M5H5</accession>
<reference evidence="3 4" key="1">
    <citation type="submission" date="2019-02" db="EMBL/GenBank/DDBJ databases">
        <title>Deep-cultivation of Planctomycetes and their phenomic and genomic characterization uncovers novel biology.</title>
        <authorList>
            <person name="Wiegand S."/>
            <person name="Jogler M."/>
            <person name="Boedeker C."/>
            <person name="Pinto D."/>
            <person name="Vollmers J."/>
            <person name="Rivas-Marin E."/>
            <person name="Kohn T."/>
            <person name="Peeters S.H."/>
            <person name="Heuer A."/>
            <person name="Rast P."/>
            <person name="Oberbeckmann S."/>
            <person name="Bunk B."/>
            <person name="Jeske O."/>
            <person name="Meyerdierks A."/>
            <person name="Storesund J.E."/>
            <person name="Kallscheuer N."/>
            <person name="Luecker S."/>
            <person name="Lage O.M."/>
            <person name="Pohl T."/>
            <person name="Merkel B.J."/>
            <person name="Hornburger P."/>
            <person name="Mueller R.-W."/>
            <person name="Bruemmer F."/>
            <person name="Labrenz M."/>
            <person name="Spormann A.M."/>
            <person name="Op den Camp H."/>
            <person name="Overmann J."/>
            <person name="Amann R."/>
            <person name="Jetten M.S.M."/>
            <person name="Mascher T."/>
            <person name="Medema M.H."/>
            <person name="Devos D.P."/>
            <person name="Kaster A.-K."/>
            <person name="Ovreas L."/>
            <person name="Rohde M."/>
            <person name="Galperin M.Y."/>
            <person name="Jogler C."/>
        </authorList>
    </citation>
    <scope>NUCLEOTIDE SEQUENCE [LARGE SCALE GENOMIC DNA]</scope>
    <source>
        <strain evidence="3 4">EC9</strain>
    </source>
</reference>
<protein>
    <submittedName>
        <fullName evidence="3">META domain protein</fullName>
    </submittedName>
</protein>
<dbReference type="AlphaFoldDB" id="A0A517M5H5"/>
<dbReference type="InterPro" id="IPR038670">
    <property type="entry name" value="HslJ-like_sf"/>
</dbReference>